<feature type="region of interest" description="Disordered" evidence="1">
    <location>
        <begin position="1"/>
        <end position="37"/>
    </location>
</feature>
<evidence type="ECO:0000256" key="1">
    <source>
        <dbReference type="SAM" id="MobiDB-lite"/>
    </source>
</evidence>
<gene>
    <name evidence="2" type="ORF">CCMA1212_004858</name>
</gene>
<evidence type="ECO:0000313" key="2">
    <source>
        <dbReference type="EMBL" id="TFB03590.1"/>
    </source>
</evidence>
<dbReference type="EMBL" id="PPTA01000005">
    <property type="protein sequence ID" value="TFB03590.1"/>
    <property type="molecule type" value="Genomic_DNA"/>
</dbReference>
<proteinExistence type="predicted"/>
<name>A0ABY2H5L9_9HYPO</name>
<dbReference type="RefSeq" id="XP_073559791.1">
    <property type="nucleotide sequence ID" value="XM_073702144.1"/>
</dbReference>
<evidence type="ECO:0000313" key="3">
    <source>
        <dbReference type="Proteomes" id="UP001642720"/>
    </source>
</evidence>
<protein>
    <submittedName>
        <fullName evidence="2">Uncharacterized protein</fullName>
    </submittedName>
</protein>
<dbReference type="Proteomes" id="UP001642720">
    <property type="component" value="Unassembled WGS sequence"/>
</dbReference>
<reference evidence="2 3" key="1">
    <citation type="submission" date="2018-01" db="EMBL/GenBank/DDBJ databases">
        <title>Genome characterization of the sugarcane-associated fungus Trichoderma ghanense CCMA-1212 and their application in lignocelulose bioconversion.</title>
        <authorList>
            <person name="Steindorff A.S."/>
            <person name="Mendes T.D."/>
            <person name="Vilela E.S.D."/>
            <person name="Rodrigues D.S."/>
            <person name="Formighieri E.F."/>
            <person name="Melo I.S."/>
            <person name="Favaro L.C.L."/>
        </authorList>
    </citation>
    <scope>NUCLEOTIDE SEQUENCE [LARGE SCALE GENOMIC DNA]</scope>
    <source>
        <strain evidence="2 3">CCMA-1212</strain>
    </source>
</reference>
<organism evidence="2 3">
    <name type="scientific">Trichoderma ghanense</name>
    <dbReference type="NCBI Taxonomy" id="65468"/>
    <lineage>
        <taxon>Eukaryota</taxon>
        <taxon>Fungi</taxon>
        <taxon>Dikarya</taxon>
        <taxon>Ascomycota</taxon>
        <taxon>Pezizomycotina</taxon>
        <taxon>Sordariomycetes</taxon>
        <taxon>Hypocreomycetidae</taxon>
        <taxon>Hypocreales</taxon>
        <taxon>Hypocreaceae</taxon>
        <taxon>Trichoderma</taxon>
    </lineage>
</organism>
<keyword evidence="3" id="KW-1185">Reference proteome</keyword>
<sequence>MATIVSHGSIARGGVAPMDGGESYSTPGWGRKGWKEEVGDEQPRLSRCGSSWCLWTSGEKRRHLGTMADVRRSC</sequence>
<comment type="caution">
    <text evidence="2">The sequence shown here is derived from an EMBL/GenBank/DDBJ whole genome shotgun (WGS) entry which is preliminary data.</text>
</comment>
<accession>A0ABY2H5L9</accession>
<dbReference type="GeneID" id="300576594"/>